<dbReference type="GO" id="GO:0050661">
    <property type="term" value="F:NADP binding"/>
    <property type="evidence" value="ECO:0007669"/>
    <property type="project" value="InterPro"/>
</dbReference>
<dbReference type="InterPro" id="IPR005106">
    <property type="entry name" value="Asp/hSer_DH_NAD-bd"/>
</dbReference>
<keyword evidence="9" id="KW-0560">Oxidoreductase</keyword>
<feature type="binding site" evidence="12">
    <location>
        <position position="107"/>
    </location>
    <ligand>
        <name>NADPH</name>
        <dbReference type="ChEBI" id="CHEBI:57783"/>
    </ligand>
</feature>
<dbReference type="NCBIfam" id="NF004976">
    <property type="entry name" value="PRK06349.1"/>
    <property type="match status" value="1"/>
</dbReference>
<organism evidence="15 16">
    <name type="scientific">Inquilinus limosus</name>
    <dbReference type="NCBI Taxonomy" id="171674"/>
    <lineage>
        <taxon>Bacteria</taxon>
        <taxon>Pseudomonadati</taxon>
        <taxon>Pseudomonadota</taxon>
        <taxon>Alphaproteobacteria</taxon>
        <taxon>Rhodospirillales</taxon>
        <taxon>Rhodospirillaceae</taxon>
        <taxon>Inquilinus</taxon>
    </lineage>
</organism>
<evidence type="ECO:0000256" key="5">
    <source>
        <dbReference type="ARBA" id="ARBA00013376"/>
    </source>
</evidence>
<dbReference type="Gene3D" id="3.40.50.720">
    <property type="entry name" value="NAD(P)-binding Rossmann-like Domain"/>
    <property type="match status" value="1"/>
</dbReference>
<dbReference type="PROSITE" id="PS01042">
    <property type="entry name" value="HOMOSER_DHGENASE"/>
    <property type="match status" value="1"/>
</dbReference>
<proteinExistence type="inferred from homology"/>
<gene>
    <name evidence="15" type="ORF">BWR60_29470</name>
</gene>
<accession>A0A211ZC55</accession>
<evidence type="ECO:0000256" key="10">
    <source>
        <dbReference type="ARBA" id="ARBA00023167"/>
    </source>
</evidence>
<evidence type="ECO:0000256" key="12">
    <source>
        <dbReference type="PIRSR" id="PIRSR000098-2"/>
    </source>
</evidence>
<dbReference type="SUPFAM" id="SSF55021">
    <property type="entry name" value="ACT-like"/>
    <property type="match status" value="1"/>
</dbReference>
<evidence type="ECO:0000256" key="1">
    <source>
        <dbReference type="ARBA" id="ARBA00005056"/>
    </source>
</evidence>
<dbReference type="GO" id="GO:0009088">
    <property type="term" value="P:threonine biosynthetic process"/>
    <property type="evidence" value="ECO:0007669"/>
    <property type="project" value="UniProtKB-UniPathway"/>
</dbReference>
<evidence type="ECO:0000256" key="8">
    <source>
        <dbReference type="ARBA" id="ARBA00022857"/>
    </source>
</evidence>
<dbReference type="OrthoDB" id="9808167at2"/>
<comment type="pathway">
    <text evidence="2">Amino-acid biosynthesis; L-methionine biosynthesis via de novo pathway; L-homoserine from L-aspartate: step 3/3.</text>
</comment>
<feature type="active site" description="Proton donor" evidence="11">
    <location>
        <position position="207"/>
    </location>
</feature>
<dbReference type="InterPro" id="IPR036291">
    <property type="entry name" value="NAD(P)-bd_dom_sf"/>
</dbReference>
<reference evidence="16" key="1">
    <citation type="submission" date="2017-05" db="EMBL/GenBank/DDBJ databases">
        <authorList>
            <person name="Macchi M."/>
            <person name="Festa S."/>
            <person name="Coppotelli B.M."/>
            <person name="Morelli I.S."/>
        </authorList>
    </citation>
    <scope>NUCLEOTIDE SEQUENCE [LARGE SCALE GENOMIC DNA]</scope>
    <source>
        <strain evidence="16">I</strain>
    </source>
</reference>
<dbReference type="SUPFAM" id="SSF55347">
    <property type="entry name" value="Glyceraldehyde-3-phosphate dehydrogenase-like, C-terminal domain"/>
    <property type="match status" value="1"/>
</dbReference>
<name>A0A211ZC55_9PROT</name>
<evidence type="ECO:0000256" key="11">
    <source>
        <dbReference type="PIRSR" id="PIRSR000098-1"/>
    </source>
</evidence>
<evidence type="ECO:0000256" key="13">
    <source>
        <dbReference type="RuleBase" id="RU004171"/>
    </source>
</evidence>
<dbReference type="InterPro" id="IPR001342">
    <property type="entry name" value="HDH_cat"/>
</dbReference>
<evidence type="ECO:0000256" key="9">
    <source>
        <dbReference type="ARBA" id="ARBA00023002"/>
    </source>
</evidence>
<comment type="pathway">
    <text evidence="1">Amino-acid biosynthesis; L-threonine biosynthesis; L-threonine from L-aspartate: step 3/5.</text>
</comment>
<dbReference type="Gene3D" id="3.30.360.10">
    <property type="entry name" value="Dihydrodipicolinate Reductase, domain 2"/>
    <property type="match status" value="1"/>
</dbReference>
<dbReference type="GO" id="GO:0009086">
    <property type="term" value="P:methionine biosynthetic process"/>
    <property type="evidence" value="ECO:0007669"/>
    <property type="project" value="UniProtKB-KW"/>
</dbReference>
<dbReference type="FunFam" id="3.30.360.10:FF:000005">
    <property type="entry name" value="Homoserine dehydrogenase"/>
    <property type="match status" value="1"/>
</dbReference>
<feature type="domain" description="ACT" evidence="14">
    <location>
        <begin position="351"/>
        <end position="426"/>
    </location>
</feature>
<sequence length="430" mass="44977">MTSVLKIGIAGLGTVGGGVLRLLQAHADLLAQRSGRRIVVAAVSARDRHRDRGVPLDGVRWYDDAVALAADPEIDVVVELIGGANGVAKTVCETAIAHGKPVVTANKALLAVHGPDLAARAEEAGVALAFEAAVAGGIPAIKGVREGLAGNRIDGVFGILNGTCNYILTEMRTTGREFAEVLAEAQKLGYAEADPSFDVDGVDAAHKLAVLAALAFNARVEFDDLHIEGIRQVSALDIAYAQELGYRIKLLGIARRTEQGLSLRVHPCMVAEASPIAHVEGVFNAVVAQGDFVGQVMMTGRGAGAGPTASAVVADLVDLARGLKVPVLGIPAARLERAAVLPMDHRRGAYYLRLMVVDRPGVIADVAAAMRDQQISVESLLQRGRSPGDAVPLVIVTHETDEAAMTRLLAALGALDAVLEPPHVIRIEDL</sequence>
<evidence type="ECO:0000256" key="3">
    <source>
        <dbReference type="ARBA" id="ARBA00006753"/>
    </source>
</evidence>
<dbReference type="STRING" id="1122125.GCA_000423185_03422"/>
<dbReference type="PIRSF" id="PIRSF000098">
    <property type="entry name" value="Homoser_dehydrog"/>
    <property type="match status" value="1"/>
</dbReference>
<dbReference type="InterPro" id="IPR045865">
    <property type="entry name" value="ACT-like_dom_sf"/>
</dbReference>
<feature type="binding site" evidence="12">
    <location>
        <position position="192"/>
    </location>
    <ligand>
        <name>L-homoserine</name>
        <dbReference type="ChEBI" id="CHEBI:57476"/>
    </ligand>
</feature>
<dbReference type="UniPathway" id="UPA00050">
    <property type="reaction ID" value="UER00063"/>
</dbReference>
<dbReference type="EMBL" id="NHON01000088">
    <property type="protein sequence ID" value="OWJ62815.1"/>
    <property type="molecule type" value="Genomic_DNA"/>
</dbReference>
<dbReference type="CDD" id="cd04881">
    <property type="entry name" value="ACT_HSDH-Hom"/>
    <property type="match status" value="1"/>
</dbReference>
<keyword evidence="16" id="KW-1185">Reference proteome</keyword>
<comment type="similarity">
    <text evidence="3 13">Belongs to the homoserine dehydrogenase family.</text>
</comment>
<keyword evidence="10" id="KW-0486">Methionine biosynthesis</keyword>
<dbReference type="Proteomes" id="UP000196655">
    <property type="component" value="Unassembled WGS sequence"/>
</dbReference>
<feature type="binding site" evidence="12">
    <location>
        <begin position="10"/>
        <end position="17"/>
    </location>
    <ligand>
        <name>NADP(+)</name>
        <dbReference type="ChEBI" id="CHEBI:58349"/>
    </ligand>
</feature>
<dbReference type="RefSeq" id="WP_088155746.1">
    <property type="nucleotide sequence ID" value="NZ_NHON01000088.1"/>
</dbReference>
<keyword evidence="7" id="KW-0791">Threonine biosynthesis</keyword>
<evidence type="ECO:0000259" key="14">
    <source>
        <dbReference type="PROSITE" id="PS51671"/>
    </source>
</evidence>
<dbReference type="InterPro" id="IPR016204">
    <property type="entry name" value="HDH"/>
</dbReference>
<dbReference type="Pfam" id="PF03447">
    <property type="entry name" value="NAD_binding_3"/>
    <property type="match status" value="1"/>
</dbReference>
<dbReference type="Pfam" id="PF01842">
    <property type="entry name" value="ACT"/>
    <property type="match status" value="1"/>
</dbReference>
<protein>
    <recommendedName>
        <fullName evidence="5">Homoserine dehydrogenase</fullName>
        <ecNumber evidence="4">1.1.1.3</ecNumber>
    </recommendedName>
</protein>
<evidence type="ECO:0000256" key="7">
    <source>
        <dbReference type="ARBA" id="ARBA00022697"/>
    </source>
</evidence>
<evidence type="ECO:0000313" key="15">
    <source>
        <dbReference type="EMBL" id="OWJ62815.1"/>
    </source>
</evidence>
<evidence type="ECO:0000256" key="6">
    <source>
        <dbReference type="ARBA" id="ARBA00022605"/>
    </source>
</evidence>
<dbReference type="InterPro" id="IPR019811">
    <property type="entry name" value="HDH_CS"/>
</dbReference>
<evidence type="ECO:0000313" key="16">
    <source>
        <dbReference type="Proteomes" id="UP000196655"/>
    </source>
</evidence>
<dbReference type="Pfam" id="PF00742">
    <property type="entry name" value="Homoserine_dh"/>
    <property type="match status" value="1"/>
</dbReference>
<dbReference type="AlphaFoldDB" id="A0A211ZC55"/>
<dbReference type="PANTHER" id="PTHR43331">
    <property type="entry name" value="HOMOSERINE DEHYDROGENASE"/>
    <property type="match status" value="1"/>
</dbReference>
<dbReference type="GO" id="GO:0004412">
    <property type="term" value="F:homoserine dehydrogenase activity"/>
    <property type="evidence" value="ECO:0007669"/>
    <property type="project" value="UniProtKB-EC"/>
</dbReference>
<dbReference type="PROSITE" id="PS51671">
    <property type="entry name" value="ACT"/>
    <property type="match status" value="1"/>
</dbReference>
<dbReference type="EC" id="1.1.1.3" evidence="4"/>
<keyword evidence="6" id="KW-0028">Amino-acid biosynthesis</keyword>
<evidence type="ECO:0000256" key="2">
    <source>
        <dbReference type="ARBA" id="ARBA00005062"/>
    </source>
</evidence>
<dbReference type="InterPro" id="IPR002912">
    <property type="entry name" value="ACT_dom"/>
</dbReference>
<dbReference type="UniPathway" id="UPA00051">
    <property type="reaction ID" value="UER00465"/>
</dbReference>
<dbReference type="SUPFAM" id="SSF51735">
    <property type="entry name" value="NAD(P)-binding Rossmann-fold domains"/>
    <property type="match status" value="1"/>
</dbReference>
<dbReference type="PANTHER" id="PTHR43331:SF1">
    <property type="entry name" value="HOMOSERINE DEHYDROGENASE"/>
    <property type="match status" value="1"/>
</dbReference>
<dbReference type="Gene3D" id="3.30.70.260">
    <property type="match status" value="1"/>
</dbReference>
<keyword evidence="8 12" id="KW-0521">NADP</keyword>
<comment type="caution">
    <text evidence="15">The sequence shown here is derived from an EMBL/GenBank/DDBJ whole genome shotgun (WGS) entry which is preliminary data.</text>
</comment>
<evidence type="ECO:0000256" key="4">
    <source>
        <dbReference type="ARBA" id="ARBA00013213"/>
    </source>
</evidence>